<dbReference type="AlphaFoldDB" id="A0A849KXY5"/>
<keyword evidence="3" id="KW-1185">Reference proteome</keyword>
<comment type="caution">
    <text evidence="2">The sequence shown here is derived from an EMBL/GenBank/DDBJ whole genome shotgun (WGS) entry which is preliminary data.</text>
</comment>
<evidence type="ECO:0000313" key="2">
    <source>
        <dbReference type="EMBL" id="NNU60982.1"/>
    </source>
</evidence>
<keyword evidence="1" id="KW-1133">Transmembrane helix</keyword>
<gene>
    <name evidence="2" type="ORF">HKX02_12030</name>
</gene>
<dbReference type="Proteomes" id="UP000574931">
    <property type="component" value="Unassembled WGS sequence"/>
</dbReference>
<dbReference type="RefSeq" id="WP_171318165.1">
    <property type="nucleotide sequence ID" value="NZ_JABFCY010000007.1"/>
</dbReference>
<evidence type="ECO:0000313" key="3">
    <source>
        <dbReference type="Proteomes" id="UP000574931"/>
    </source>
</evidence>
<sequence length="190" mass="19363">MAQELGLTVQVAPQVRISAAAVVAEGRGSVIPDKTFLSLRSARFLGERAVKAAVSSTGQVESATVAAVAAVAAGSLASDRRHASLMTVQLSEDLAETAQKGDLAAAAVRAVMDCSPLAAWQTLGIAARSQVEWEAVAAQAAALEWKAQMALAALALILVGSAISYSILVRSLAAKGMEGGPQLSPVVKTQ</sequence>
<name>A0A849KXY5_9HYPH</name>
<protein>
    <submittedName>
        <fullName evidence="2">Uncharacterized protein</fullName>
    </submittedName>
</protein>
<proteinExistence type="predicted"/>
<dbReference type="EMBL" id="JABFCY010000007">
    <property type="protein sequence ID" value="NNU60982.1"/>
    <property type="molecule type" value="Genomic_DNA"/>
</dbReference>
<keyword evidence="1" id="KW-0472">Membrane</keyword>
<feature type="transmembrane region" description="Helical" evidence="1">
    <location>
        <begin position="149"/>
        <end position="168"/>
    </location>
</feature>
<keyword evidence="1" id="KW-0812">Transmembrane</keyword>
<reference evidence="2 3" key="1">
    <citation type="submission" date="2020-05" db="EMBL/GenBank/DDBJ databases">
        <title>Draft Genome Sequence of Ochrobactrum soli Isolated from Stable Fly Gut.</title>
        <authorList>
            <person name="Pileggi M.T."/>
            <person name="Vazhakkala L.J."/>
            <person name="Wong C.N."/>
        </authorList>
    </citation>
    <scope>NUCLEOTIDE SEQUENCE [LARGE SCALE GENOMIC DNA]</scope>
    <source>
        <strain evidence="2 3">MTP-C0764</strain>
    </source>
</reference>
<organism evidence="2 3">
    <name type="scientific">Ochrobactrum soli</name>
    <dbReference type="NCBI Taxonomy" id="2448455"/>
    <lineage>
        <taxon>Bacteria</taxon>
        <taxon>Pseudomonadati</taxon>
        <taxon>Pseudomonadota</taxon>
        <taxon>Alphaproteobacteria</taxon>
        <taxon>Hyphomicrobiales</taxon>
        <taxon>Brucellaceae</taxon>
        <taxon>Brucella/Ochrobactrum group</taxon>
        <taxon>Ochrobactrum</taxon>
    </lineage>
</organism>
<accession>A0A849KXY5</accession>
<evidence type="ECO:0000256" key="1">
    <source>
        <dbReference type="SAM" id="Phobius"/>
    </source>
</evidence>